<gene>
    <name evidence="4" type="ORF">K457DRAFT_1860889</name>
</gene>
<feature type="compositionally biased region" description="Low complexity" evidence="3">
    <location>
        <begin position="360"/>
        <end position="389"/>
    </location>
</feature>
<evidence type="ECO:0000313" key="5">
    <source>
        <dbReference type="Proteomes" id="UP000078512"/>
    </source>
</evidence>
<evidence type="ECO:0000256" key="2">
    <source>
        <dbReference type="ARBA" id="ARBA00023242"/>
    </source>
</evidence>
<feature type="compositionally biased region" description="Polar residues" evidence="3">
    <location>
        <begin position="239"/>
        <end position="258"/>
    </location>
</feature>
<protein>
    <submittedName>
        <fullName evidence="4">Uncharacterized protein</fullName>
    </submittedName>
</protein>
<feature type="compositionally biased region" description="Low complexity" evidence="3">
    <location>
        <begin position="1"/>
        <end position="21"/>
    </location>
</feature>
<sequence length="1305" mass="139771">MAYPSTTLTPSTITAIPISSSGQGPGVEHEETLAAAVSGAGAGLFSGLKSPGGGGGALLQGQGPFFGGAPTSTATTAAGGGGLSGGPTTAGSGQGQLAQMLQQQQQQQQQAHQLHHGSTSNSVASLSSTIAASGLVLLPPPPLTFKNLTIHTSLLSTKQQLLQQQQQLQQLHHAQLNTALKKQQLQQQQQQKQQQQLMQQQQQQPGLSMEDCSPSALSEETGGEGERDCSKGAGGGSGHDSTAAISPSQSASLSTTRVTSPIPGTFSASGLALGGKVSVFIFILFILKRDRLFSFMRGVCGCGDIIVTTEEEIEEPPTFYEGMDDHPPVETDNDDNDSFFLDDRDKDSRDTDEATFFPLTKPHPSSKQQQQQRLQQHSQQQTLQQQTTKTTVAGDAINFNHHHHHDHEYYSQEFLQSPEQDGNNSNQQELQGQHQYNDHMRHQFHRLSNSTNDHLDSDHHSAIESTPFQRDLLMRTATATIHSQEPLDSNKSKANGNSVLATTTTAALPVAATTTVVSSSKVSNNGQTNELHSALSQSAVQPLHITAATNSSHEDKPRPRSKSRSTASGAWSRTMSESLIRKEHNLLHQQPSSFPSAKARPSILTRGFSADSKSRQDHEQRASQIGNGSTTGSTNRKATAKERFVALVTRSNGASTPVQNSKDAHGASGADGSSPLKGGGGRRGSADDRSPILAQTHHRRQGSPSLSRTGRMEFSTPTASSASPPAADTNLGFPYNNSSLLMSSDFARTTNTNKSSTLRPLRGNGKPRPFSVATMEKLMSSNSHAASTRGSGSRQEASRQEKQNGAASADRLEISPNDHHHAHHHHSHSNSGIGLHHHQQHRHSSVPMTSHSKGQEHGSLQSRMVSSGSYPLLTSFGTPAEASMTSPAPGGGIGGDGRRRSVAGKGKDVERFHDREQGFKLVKTTYSEPINDDLTNSDGAGAGGASPPLHLHEHHIHYHYYCQHCPPLSQSNLDGIGEMEDCYGDRVPPAQVLRHSEGTVADAAAAARPFRRSSAENGGGAEFCTSPIDFGRHGFAPIGSPLEDSTATTAPALVKKNKKRSLLGTMTMTSSMRRRFFAEQNQEQKQQQSPVGPQSGHSNGYNFYDRGQQQVHGTQRHQVSPILTMGFEKTDGRGGGYGSSSFATVRGKSNQRRRVSLANLGLTDQFADDDDEEQRRRRQQHMEFYDEYEEEFGTSSSNGRQQQQPQSPSPDGNPLQQRAKFLSRLKQFLLRPSPLAKNYSSTPPPPISAPATNSGNFSGTSSGRPYSSSSSSSAFMNGVGSGSGSAMQDAGATTTGVFTSHPTDI</sequence>
<feature type="region of interest" description="Disordered" evidence="3">
    <location>
        <begin position="196"/>
        <end position="258"/>
    </location>
</feature>
<feature type="region of interest" description="Disordered" evidence="3">
    <location>
        <begin position="69"/>
        <end position="122"/>
    </location>
</feature>
<feature type="compositionally biased region" description="Low complexity" evidence="3">
    <location>
        <begin position="1249"/>
        <end position="1278"/>
    </location>
</feature>
<feature type="region of interest" description="Disordered" evidence="3">
    <location>
        <begin position="1079"/>
        <end position="1151"/>
    </location>
</feature>
<evidence type="ECO:0000256" key="3">
    <source>
        <dbReference type="SAM" id="MobiDB-lite"/>
    </source>
</evidence>
<evidence type="ECO:0000313" key="4">
    <source>
        <dbReference type="EMBL" id="OAQ34189.1"/>
    </source>
</evidence>
<feature type="region of interest" description="Disordered" evidence="3">
    <location>
        <begin position="549"/>
        <end position="572"/>
    </location>
</feature>
<keyword evidence="2" id="KW-0539">Nucleus</keyword>
<dbReference type="EMBL" id="KV442018">
    <property type="protein sequence ID" value="OAQ34189.1"/>
    <property type="molecule type" value="Genomic_DNA"/>
</dbReference>
<feature type="compositionally biased region" description="Low complexity" evidence="3">
    <location>
        <begin position="1079"/>
        <end position="1088"/>
    </location>
</feature>
<feature type="region of interest" description="Disordered" evidence="3">
    <location>
        <begin position="1189"/>
        <end position="1216"/>
    </location>
</feature>
<comment type="subcellular location">
    <subcellularLocation>
        <location evidence="1">Nucleus</location>
    </subcellularLocation>
</comment>
<dbReference type="OrthoDB" id="2427068at2759"/>
<feature type="compositionally biased region" description="Polar residues" evidence="3">
    <location>
        <begin position="846"/>
        <end position="869"/>
    </location>
</feature>
<dbReference type="Proteomes" id="UP000078512">
    <property type="component" value="Unassembled WGS sequence"/>
</dbReference>
<dbReference type="PANTHER" id="PTHR45093:SF2">
    <property type="entry name" value="LISH DOMAIN-CONTAINING PROTEIN"/>
    <property type="match status" value="1"/>
</dbReference>
<dbReference type="GO" id="GO:0005634">
    <property type="term" value="C:nucleus"/>
    <property type="evidence" value="ECO:0007669"/>
    <property type="project" value="UniProtKB-SubCell"/>
</dbReference>
<feature type="region of interest" description="Disordered" evidence="3">
    <location>
        <begin position="750"/>
        <end position="908"/>
    </location>
</feature>
<feature type="region of interest" description="Disordered" evidence="3">
    <location>
        <begin position="1"/>
        <end position="27"/>
    </location>
</feature>
<feature type="compositionally biased region" description="Basic and acidic residues" evidence="3">
    <location>
        <begin position="341"/>
        <end position="352"/>
    </location>
</feature>
<feature type="region of interest" description="Disordered" evidence="3">
    <location>
        <begin position="318"/>
        <end position="389"/>
    </location>
</feature>
<feature type="compositionally biased region" description="Polar residues" evidence="3">
    <location>
        <begin position="779"/>
        <end position="795"/>
    </location>
</feature>
<feature type="compositionally biased region" description="Basic and acidic residues" evidence="3">
    <location>
        <begin position="612"/>
        <end position="621"/>
    </location>
</feature>
<feature type="compositionally biased region" description="Basic residues" evidence="3">
    <location>
        <begin position="835"/>
        <end position="844"/>
    </location>
</feature>
<dbReference type="PANTHER" id="PTHR45093">
    <property type="entry name" value="TRANSCRIPTION ACTIVATOR MSS11"/>
    <property type="match status" value="1"/>
</dbReference>
<feature type="compositionally biased region" description="Low complexity" evidence="3">
    <location>
        <begin position="86"/>
        <end position="122"/>
    </location>
</feature>
<feature type="compositionally biased region" description="Polar residues" evidence="3">
    <location>
        <begin position="622"/>
        <end position="637"/>
    </location>
</feature>
<feature type="region of interest" description="Disordered" evidence="3">
    <location>
        <begin position="607"/>
        <end position="731"/>
    </location>
</feature>
<feature type="compositionally biased region" description="Low complexity" evidence="3">
    <location>
        <begin position="1195"/>
        <end position="1214"/>
    </location>
</feature>
<feature type="compositionally biased region" description="Low complexity" evidence="3">
    <location>
        <begin position="715"/>
        <end position="727"/>
    </location>
</feature>
<feature type="compositionally biased region" description="Basic and acidic residues" evidence="3">
    <location>
        <begin position="810"/>
        <end position="819"/>
    </location>
</feature>
<proteinExistence type="predicted"/>
<feature type="compositionally biased region" description="Polar residues" evidence="3">
    <location>
        <begin position="1089"/>
        <end position="1118"/>
    </location>
</feature>
<evidence type="ECO:0000256" key="1">
    <source>
        <dbReference type="ARBA" id="ARBA00004123"/>
    </source>
</evidence>
<accession>A0A197KCS4</accession>
<feature type="compositionally biased region" description="Polar residues" evidence="3">
    <location>
        <begin position="649"/>
        <end position="661"/>
    </location>
</feature>
<organism evidence="4 5">
    <name type="scientific">Linnemannia elongata AG-77</name>
    <dbReference type="NCBI Taxonomy" id="1314771"/>
    <lineage>
        <taxon>Eukaryota</taxon>
        <taxon>Fungi</taxon>
        <taxon>Fungi incertae sedis</taxon>
        <taxon>Mucoromycota</taxon>
        <taxon>Mortierellomycotina</taxon>
        <taxon>Mortierellomycetes</taxon>
        <taxon>Mortierellales</taxon>
        <taxon>Mortierellaceae</taxon>
        <taxon>Linnemannia</taxon>
    </lineage>
</organism>
<keyword evidence="5" id="KW-1185">Reference proteome</keyword>
<reference evidence="4 5" key="1">
    <citation type="submission" date="2016-05" db="EMBL/GenBank/DDBJ databases">
        <title>Genome sequencing reveals origins of a unique bacterial endosymbiosis in the earliest lineages of terrestrial Fungi.</title>
        <authorList>
            <consortium name="DOE Joint Genome Institute"/>
            <person name="Uehling J."/>
            <person name="Gryganskyi A."/>
            <person name="Hameed K."/>
            <person name="Tschaplinski T."/>
            <person name="Misztal P."/>
            <person name="Wu S."/>
            <person name="Desiro A."/>
            <person name="Vande Pol N."/>
            <person name="Du Z.-Y."/>
            <person name="Zienkiewicz A."/>
            <person name="Zienkiewicz K."/>
            <person name="Morin E."/>
            <person name="Tisserant E."/>
            <person name="Splivallo R."/>
            <person name="Hainaut M."/>
            <person name="Henrissat B."/>
            <person name="Ohm R."/>
            <person name="Kuo A."/>
            <person name="Yan J."/>
            <person name="Lipzen A."/>
            <person name="Nolan M."/>
            <person name="Labutti K."/>
            <person name="Barry K."/>
            <person name="Goldstein A."/>
            <person name="Labbe J."/>
            <person name="Schadt C."/>
            <person name="Tuskan G."/>
            <person name="Grigoriev I."/>
            <person name="Martin F."/>
            <person name="Vilgalys R."/>
            <person name="Bonito G."/>
        </authorList>
    </citation>
    <scope>NUCLEOTIDE SEQUENCE [LARGE SCALE GENOMIC DNA]</scope>
    <source>
        <strain evidence="4 5">AG-77</strain>
    </source>
</reference>
<name>A0A197KCS4_9FUNG</name>
<feature type="region of interest" description="Disordered" evidence="3">
    <location>
        <begin position="1234"/>
        <end position="1305"/>
    </location>
</feature>
<feature type="compositionally biased region" description="Polar residues" evidence="3">
    <location>
        <begin position="1291"/>
        <end position="1305"/>
    </location>
</feature>